<dbReference type="PROSITE" id="PS50911">
    <property type="entry name" value="CHAP"/>
    <property type="match status" value="1"/>
</dbReference>
<dbReference type="Pfam" id="PF08460">
    <property type="entry name" value="SH3_5"/>
    <property type="match status" value="1"/>
</dbReference>
<comment type="catalytic activity">
    <reaction evidence="1">
        <text>Hydrolyzes the link between N-acetylmuramoyl residues and L-amino acid residues in certain cell-wall glycopeptides.</text>
        <dbReference type="EC" id="3.5.1.28"/>
    </reaction>
</comment>
<evidence type="ECO:0000256" key="3">
    <source>
        <dbReference type="ARBA" id="ARBA00022729"/>
    </source>
</evidence>
<dbReference type="InterPro" id="IPR005877">
    <property type="entry name" value="YSIRK_signal_dom"/>
</dbReference>
<accession>A0AA94S999</accession>
<dbReference type="Gene3D" id="3.90.1720.10">
    <property type="entry name" value="endopeptidase domain like (from Nostoc punctiforme)"/>
    <property type="match status" value="1"/>
</dbReference>
<dbReference type="EC" id="3.5.1.28" evidence="2"/>
<dbReference type="SUPFAM" id="SSF54001">
    <property type="entry name" value="Cysteine proteinases"/>
    <property type="match status" value="1"/>
</dbReference>
<dbReference type="Pfam" id="PF08481">
    <property type="entry name" value="GBS_Bsp-like"/>
    <property type="match status" value="3"/>
</dbReference>
<name>A0AA94S999_9STRE</name>
<gene>
    <name evidence="5" type="primary">ssaA2</name>
    <name evidence="5" type="ORF">NCTC13773_00760</name>
</gene>
<feature type="domain" description="Peptidase C51" evidence="4">
    <location>
        <begin position="165"/>
        <end position="286"/>
    </location>
</feature>
<dbReference type="InterPro" id="IPR007921">
    <property type="entry name" value="CHAP_dom"/>
</dbReference>
<keyword evidence="5" id="KW-0378">Hydrolase</keyword>
<proteinExistence type="predicted"/>
<dbReference type="Pfam" id="PF04650">
    <property type="entry name" value="YSIRK_signal"/>
    <property type="match status" value="1"/>
</dbReference>
<evidence type="ECO:0000256" key="1">
    <source>
        <dbReference type="ARBA" id="ARBA00001561"/>
    </source>
</evidence>
<dbReference type="RefSeq" id="WP_077496468.1">
    <property type="nucleotide sequence ID" value="NZ_LS483409.1"/>
</dbReference>
<dbReference type="Pfam" id="PF05257">
    <property type="entry name" value="CHAP"/>
    <property type="match status" value="1"/>
</dbReference>
<evidence type="ECO:0000259" key="4">
    <source>
        <dbReference type="PROSITE" id="PS50911"/>
    </source>
</evidence>
<dbReference type="AlphaFoldDB" id="A0AA94S999"/>
<dbReference type="Gene3D" id="2.60.40.3760">
    <property type="match status" value="3"/>
</dbReference>
<dbReference type="Proteomes" id="UP000249013">
    <property type="component" value="Chromosome 1"/>
</dbReference>
<dbReference type="GO" id="GO:0008745">
    <property type="term" value="F:N-acetylmuramoyl-L-alanine amidase activity"/>
    <property type="evidence" value="ECO:0007669"/>
    <property type="project" value="UniProtKB-EC"/>
</dbReference>
<reference evidence="5 6" key="1">
    <citation type="submission" date="2018-06" db="EMBL/GenBank/DDBJ databases">
        <authorList>
            <consortium name="Pathogen Informatics"/>
            <person name="Doyle S."/>
        </authorList>
    </citation>
    <scope>NUCLEOTIDE SEQUENCE [LARGE SCALE GENOMIC DNA]</scope>
    <source>
        <strain evidence="5 6">NCTC13773</strain>
    </source>
</reference>
<evidence type="ECO:0000313" key="6">
    <source>
        <dbReference type="Proteomes" id="UP000249013"/>
    </source>
</evidence>
<organism evidence="5 6">
    <name type="scientific">Streptococcus gallolyticus</name>
    <dbReference type="NCBI Taxonomy" id="315405"/>
    <lineage>
        <taxon>Bacteria</taxon>
        <taxon>Bacillati</taxon>
        <taxon>Bacillota</taxon>
        <taxon>Bacilli</taxon>
        <taxon>Lactobacillales</taxon>
        <taxon>Streptococcaceae</taxon>
        <taxon>Streptococcus</taxon>
    </lineage>
</organism>
<protein>
    <recommendedName>
        <fullName evidence="2">N-acetylmuramoyl-L-alanine amidase</fullName>
        <ecNumber evidence="2">3.5.1.28</ecNumber>
    </recommendedName>
</protein>
<keyword evidence="3" id="KW-0732">Signal</keyword>
<dbReference type="InterPro" id="IPR003646">
    <property type="entry name" value="SH3-like_bac-type"/>
</dbReference>
<sequence>MKKSIFDHCSQRFSIRKCSCGVVSVLLGITLLLGGANVSAEEEAVSSHLTEDNVILSNVQNQDSISDLNQSNNDFFSDEIEENNDSEENIVETTEANTNVNIDDSAGCDIDEVNNINDEAESSDKMNEFESDEVQSVTLSIQENTVYYTEKMLSASLNSGKSGVVGDDYPSGWKGSGGGQDTWGYTKSTCTSFVAYRLRNINKFEIPKNLGNAGEWGRKAQSQGYLVNKKPAVGAVAWSTEGTYGHVAWVAAVNGNSVVVEEYNWNWDYAYHTRTMPISSYAGFIHFKDLKSEPEKPVVKGKIEIQNQNDKAGTFDVIVTDASSNYEIREVQLPIWSAQNDQDDIIWYRAQKQGNGTYKTSVKISDHKNDRGTYNIHLYYVLSNGQQIGIGGTQTNITDGKSENPTGKLKITNQDDKTGTFSVIIEDVLCPNGLKEIRVPVWSEKNGQDDIIWYTATKQNDSTYKVSVKISDHKNDRGTYNIHLYYATNNGKFLGVDGTQIEIKEVVDNGPTGDIAIKNKNNQTGTFDVIISNVFNKNGVKEVKVPIWSEENGQDDIIWYTASKQSDNTYKVSVKASNHKNSQGQYNVHLYYVQNDGKMIGVGGTKTDVHFISRPSIPDKGNYTFSSRASIKSEPKMSSPEIAYYDAGNKVYYDKVLFSDGHYWISYVSYTGSRRYISIT</sequence>
<dbReference type="InterPro" id="IPR013688">
    <property type="entry name" value="GBS_Bsp-like"/>
</dbReference>
<dbReference type="InterPro" id="IPR038765">
    <property type="entry name" value="Papain-like_cys_pep_sf"/>
</dbReference>
<dbReference type="EMBL" id="LS483409">
    <property type="protein sequence ID" value="SQG78961.1"/>
    <property type="molecule type" value="Genomic_DNA"/>
</dbReference>
<dbReference type="Gene3D" id="2.30.30.40">
    <property type="entry name" value="SH3 Domains"/>
    <property type="match status" value="1"/>
</dbReference>
<evidence type="ECO:0000256" key="2">
    <source>
        <dbReference type="ARBA" id="ARBA00011901"/>
    </source>
</evidence>
<evidence type="ECO:0000313" key="5">
    <source>
        <dbReference type="EMBL" id="SQG78961.1"/>
    </source>
</evidence>
<dbReference type="NCBIfam" id="TIGR01168">
    <property type="entry name" value="YSIRK_signal"/>
    <property type="match status" value="1"/>
</dbReference>